<accession>A0A8J7I5J9</accession>
<keyword evidence="2" id="KW-1185">Reference proteome</keyword>
<dbReference type="Proteomes" id="UP000662314">
    <property type="component" value="Unassembled WGS sequence"/>
</dbReference>
<dbReference type="RefSeq" id="WP_214435037.1">
    <property type="nucleotide sequence ID" value="NZ_CAWPUQ010000155.1"/>
</dbReference>
<reference evidence="1 2" key="1">
    <citation type="journal article" date="2021" name="Int. J. Syst. Evol. Microbiol.">
        <title>Amazonocrinis nigriterrae gen. nov., sp. nov., Atlanticothrix silvestris gen. nov., sp. nov. and Dendronalium phyllosphericum gen. nov., sp. nov., nostocacean cyanobacteria from Brazilian environments.</title>
        <authorList>
            <person name="Alvarenga D.O."/>
            <person name="Andreote A.P.D."/>
            <person name="Branco L.H.Z."/>
            <person name="Delbaje E."/>
            <person name="Cruz R.B."/>
            <person name="Varani A.M."/>
            <person name="Fiore M.F."/>
        </authorList>
    </citation>
    <scope>NUCLEOTIDE SEQUENCE [LARGE SCALE GENOMIC DNA]</scope>
    <source>
        <strain evidence="1 2">CENA369</strain>
    </source>
</reference>
<evidence type="ECO:0000313" key="2">
    <source>
        <dbReference type="Proteomes" id="UP000662314"/>
    </source>
</evidence>
<evidence type="ECO:0000313" key="1">
    <source>
        <dbReference type="EMBL" id="MBH8576301.1"/>
    </source>
</evidence>
<sequence>MNNFKNKTQAFIIRATVTAGDVELKALEDVIVVSGSIGLAGNYVTNPTGGATTVNVAGSVSQNIVENTTEGFLQNASVNAIRDLQLPADDTSQICAIAISPNSTVLTGFG</sequence>
<comment type="caution">
    <text evidence="1">The sequence shown here is derived from an EMBL/GenBank/DDBJ whole genome shotgun (WGS) entry which is preliminary data.</text>
</comment>
<gene>
    <name evidence="1" type="ORF">I8752_25580</name>
</gene>
<dbReference type="EMBL" id="JAECZA010000228">
    <property type="protein sequence ID" value="MBH8576301.1"/>
    <property type="molecule type" value="Genomic_DNA"/>
</dbReference>
<name>A0A8J7I5J9_9NOST</name>
<dbReference type="AlphaFoldDB" id="A0A8J7I5J9"/>
<protein>
    <submittedName>
        <fullName evidence="1">Uncharacterized protein</fullName>
    </submittedName>
</protein>
<organism evidence="1 2">
    <name type="scientific">Dendronalium phyllosphericum CENA369</name>
    <dbReference type="NCBI Taxonomy" id="1725256"/>
    <lineage>
        <taxon>Bacteria</taxon>
        <taxon>Bacillati</taxon>
        <taxon>Cyanobacteriota</taxon>
        <taxon>Cyanophyceae</taxon>
        <taxon>Nostocales</taxon>
        <taxon>Nostocaceae</taxon>
        <taxon>Dendronalium</taxon>
        <taxon>Dendronalium phyllosphericum</taxon>
    </lineage>
</organism>
<proteinExistence type="predicted"/>